<sequence length="170" mass="18522">MGTSKLARSALTLTLIIVSFLLFRGTISIFSSFIVPLALYIFSKDFSLVEQLTTTLAALILVTIFFSTQAFFMIAYGLLAFLLSVTANKSMFLKILLLSLGAAVSFIIAIQLTDLILGTAIQQALTSLAGGSQAGFYLFVLIEGVITGTVLNVSSYWLEKRLESNWSQNR</sequence>
<protein>
    <submittedName>
        <fullName evidence="2">Uncharacterized protein</fullName>
    </submittedName>
</protein>
<dbReference type="EMBL" id="JADPIE010000002">
    <property type="protein sequence ID" value="MBF8436157.1"/>
    <property type="molecule type" value="Genomic_DNA"/>
</dbReference>
<reference evidence="2" key="1">
    <citation type="submission" date="2020-11" db="EMBL/GenBank/DDBJ databases">
        <title>Halonatronomonas betainensis gen. nov., sp. nov. a novel haloalkaliphilic representative of the family Halanaerobiacae capable of betaine degradation.</title>
        <authorList>
            <person name="Boltyanskaya Y."/>
            <person name="Kevbrin V."/>
            <person name="Detkova E."/>
            <person name="Grouzdev D.S."/>
            <person name="Koziaeva V."/>
            <person name="Zhilina T."/>
        </authorList>
    </citation>
    <scope>NUCLEOTIDE SEQUENCE</scope>
    <source>
        <strain evidence="2">Z-7014</strain>
    </source>
</reference>
<accession>A0A931APM7</accession>
<organism evidence="2 3">
    <name type="scientific">Halonatronomonas betaini</name>
    <dbReference type="NCBI Taxonomy" id="2778430"/>
    <lineage>
        <taxon>Bacteria</taxon>
        <taxon>Bacillati</taxon>
        <taxon>Bacillota</taxon>
        <taxon>Clostridia</taxon>
        <taxon>Halanaerobiales</taxon>
        <taxon>Halarsenatibacteraceae</taxon>
        <taxon>Halonatronomonas</taxon>
    </lineage>
</organism>
<evidence type="ECO:0000313" key="3">
    <source>
        <dbReference type="Proteomes" id="UP000621436"/>
    </source>
</evidence>
<comment type="caution">
    <text evidence="2">The sequence shown here is derived from an EMBL/GenBank/DDBJ whole genome shotgun (WGS) entry which is preliminary data.</text>
</comment>
<gene>
    <name evidence="2" type="ORF">I0Q91_03620</name>
</gene>
<dbReference type="RefSeq" id="WP_270452941.1">
    <property type="nucleotide sequence ID" value="NZ_JADPIE010000002.1"/>
</dbReference>
<evidence type="ECO:0000256" key="1">
    <source>
        <dbReference type="SAM" id="Phobius"/>
    </source>
</evidence>
<evidence type="ECO:0000313" key="2">
    <source>
        <dbReference type="EMBL" id="MBF8436157.1"/>
    </source>
</evidence>
<keyword evidence="1" id="KW-0812">Transmembrane</keyword>
<dbReference type="AlphaFoldDB" id="A0A931APM7"/>
<feature type="transmembrane region" description="Helical" evidence="1">
    <location>
        <begin position="54"/>
        <end position="83"/>
    </location>
</feature>
<feature type="transmembrane region" description="Helical" evidence="1">
    <location>
        <begin position="136"/>
        <end position="158"/>
    </location>
</feature>
<name>A0A931APM7_9FIRM</name>
<feature type="transmembrane region" description="Helical" evidence="1">
    <location>
        <begin position="12"/>
        <end position="42"/>
    </location>
</feature>
<keyword evidence="1" id="KW-1133">Transmembrane helix</keyword>
<dbReference type="Proteomes" id="UP000621436">
    <property type="component" value="Unassembled WGS sequence"/>
</dbReference>
<keyword evidence="1" id="KW-0472">Membrane</keyword>
<feature type="transmembrane region" description="Helical" evidence="1">
    <location>
        <begin position="95"/>
        <end position="116"/>
    </location>
</feature>
<keyword evidence="3" id="KW-1185">Reference proteome</keyword>
<proteinExistence type="predicted"/>